<dbReference type="Gene3D" id="3.60.70.12">
    <property type="entry name" value="L-amino peptidase D-ALA esterase/amidase"/>
    <property type="match status" value="1"/>
</dbReference>
<organism evidence="2">
    <name type="scientific">Caldithrix abyssi</name>
    <dbReference type="NCBI Taxonomy" id="187145"/>
    <lineage>
        <taxon>Bacteria</taxon>
        <taxon>Pseudomonadati</taxon>
        <taxon>Calditrichota</taxon>
        <taxon>Calditrichia</taxon>
        <taxon>Calditrichales</taxon>
        <taxon>Calditrichaceae</taxon>
        <taxon>Caldithrix</taxon>
    </lineage>
</organism>
<dbReference type="InterPro" id="IPR016117">
    <property type="entry name" value="ArgJ-like_dom_sf"/>
</dbReference>
<evidence type="ECO:0000313" key="2">
    <source>
        <dbReference type="EMBL" id="HED11043.1"/>
    </source>
</evidence>
<evidence type="ECO:0000256" key="1">
    <source>
        <dbReference type="ARBA" id="ARBA00007068"/>
    </source>
</evidence>
<gene>
    <name evidence="2" type="ORF">ENJ10_10170</name>
</gene>
<protein>
    <submittedName>
        <fullName evidence="2">Peptidase S58 family protein</fullName>
    </submittedName>
</protein>
<comment type="similarity">
    <text evidence="1">Belongs to the peptidase S58 family.</text>
</comment>
<sequence>MLHTFKIGHYTDLDNGTGCTVIFPPGGNVTSASARGASTGTREYALLLPDKKVQSVQAIMLTGGSAFGLNAAGGVVRFLEEKGSGYKTPYGVVPIVAGAVIYDLNIGNAGVRPDEAGGYAAAREAVYNNSLQGNVGAGTGATVGKWAGMDKAMKAGLGLAVNSHKEVEVACCIIVNAVGDVLNDDNGILAGAREKQGFLGRDKSRYIQTLDIPFGNTVIGAIMSNAPISKPEAHYLADRAHYALARRIYPSHTSYDGDVLFLSSANTAPRALSLDVLSMLINETVEQAIVNAVRQARSLFGITALHDR</sequence>
<reference evidence="2" key="1">
    <citation type="journal article" date="2020" name="mSystems">
        <title>Genome- and Community-Level Interaction Insights into Carbon Utilization and Element Cycling Functions of Hydrothermarchaeota in Hydrothermal Sediment.</title>
        <authorList>
            <person name="Zhou Z."/>
            <person name="Liu Y."/>
            <person name="Xu W."/>
            <person name="Pan J."/>
            <person name="Luo Z.H."/>
            <person name="Li M."/>
        </authorList>
    </citation>
    <scope>NUCLEOTIDE SEQUENCE [LARGE SCALE GENOMIC DNA]</scope>
    <source>
        <strain evidence="2">HyVt-456</strain>
    </source>
</reference>
<dbReference type="Pfam" id="PF03576">
    <property type="entry name" value="Peptidase_S58"/>
    <property type="match status" value="1"/>
</dbReference>
<dbReference type="PANTHER" id="PTHR36512">
    <property type="entry name" value="D-AMINOPEPTIDASE"/>
    <property type="match status" value="1"/>
</dbReference>
<dbReference type="AlphaFoldDB" id="A0A7V1LN57"/>
<dbReference type="InterPro" id="IPR005321">
    <property type="entry name" value="Peptidase_S58_DmpA"/>
</dbReference>
<dbReference type="GO" id="GO:0004177">
    <property type="term" value="F:aminopeptidase activity"/>
    <property type="evidence" value="ECO:0007669"/>
    <property type="project" value="TreeGrafter"/>
</dbReference>
<dbReference type="Proteomes" id="UP000886005">
    <property type="component" value="Unassembled WGS sequence"/>
</dbReference>
<accession>A0A7V1LN57</accession>
<comment type="caution">
    <text evidence="2">The sequence shown here is derived from an EMBL/GenBank/DDBJ whole genome shotgun (WGS) entry which is preliminary data.</text>
</comment>
<dbReference type="PANTHER" id="PTHR36512:SF3">
    <property type="entry name" value="BLR5678 PROTEIN"/>
    <property type="match status" value="1"/>
</dbReference>
<proteinExistence type="inferred from homology"/>
<dbReference type="EMBL" id="DRLD01000275">
    <property type="protein sequence ID" value="HED11043.1"/>
    <property type="molecule type" value="Genomic_DNA"/>
</dbReference>
<dbReference type="SUPFAM" id="SSF56266">
    <property type="entry name" value="DmpA/ArgJ-like"/>
    <property type="match status" value="1"/>
</dbReference>
<dbReference type="CDD" id="cd02252">
    <property type="entry name" value="nylC_like"/>
    <property type="match status" value="1"/>
</dbReference>
<name>A0A7V1LN57_CALAY</name>